<keyword evidence="1 16" id="KW-0813">Transport</keyword>
<keyword evidence="10 16" id="KW-0520">NAD</keyword>
<dbReference type="NCBIfam" id="NF003749">
    <property type="entry name" value="PRK05346.1-5"/>
    <property type="match status" value="1"/>
</dbReference>
<dbReference type="OrthoDB" id="9786835at2"/>
<evidence type="ECO:0000256" key="5">
    <source>
        <dbReference type="ARBA" id="ARBA00022630"/>
    </source>
</evidence>
<dbReference type="PANTHER" id="PTHR37838:SF1">
    <property type="entry name" value="NA(+)-TRANSLOCATING NADH-QUINONE REDUCTASE SUBUNIT C"/>
    <property type="match status" value="1"/>
</dbReference>
<evidence type="ECO:0000256" key="7">
    <source>
        <dbReference type="ARBA" id="ARBA00022692"/>
    </source>
</evidence>
<gene>
    <name evidence="16" type="primary">nqrC</name>
    <name evidence="19" type="ORF">MB2181_05470</name>
</gene>
<comment type="function">
    <text evidence="16">NQR complex catalyzes the reduction of ubiquinone-1 to ubiquinol by two successive reactions, coupled with the transport of Na(+) ions from the cytoplasm to the periplasm. NqrA to NqrE are probably involved in the second step, the conversion of ubisemiquinone to ubiquinol.</text>
</comment>
<keyword evidence="4 16" id="KW-0597">Phosphoprotein</keyword>
<evidence type="ECO:0000256" key="14">
    <source>
        <dbReference type="ARBA" id="ARBA00023136"/>
    </source>
</evidence>
<proteinExistence type="inferred from homology"/>
<keyword evidence="11 16" id="KW-0915">Sodium</keyword>
<keyword evidence="3" id="KW-0997">Cell inner membrane</keyword>
<keyword evidence="9 16" id="KW-1133">Transmembrane helix</keyword>
<keyword evidence="12 16" id="KW-0406">Ion transport</keyword>
<dbReference type="AlphaFoldDB" id="A0P7J1"/>
<evidence type="ECO:0000259" key="18">
    <source>
        <dbReference type="SMART" id="SM00900"/>
    </source>
</evidence>
<evidence type="ECO:0000256" key="6">
    <source>
        <dbReference type="ARBA" id="ARBA00022643"/>
    </source>
</evidence>
<evidence type="ECO:0000256" key="11">
    <source>
        <dbReference type="ARBA" id="ARBA00023053"/>
    </source>
</evidence>
<comment type="caution">
    <text evidence="16">Lacks conserved residue(s) required for the propagation of feature annotation.</text>
</comment>
<reference evidence="19 20" key="1">
    <citation type="submission" date="2006-11" db="EMBL/GenBank/DDBJ databases">
        <authorList>
            <person name="Giovannoni S."/>
            <person name="Vergin K."/>
            <person name="Ferriera S."/>
            <person name="Johnson J."/>
            <person name="Kravitz S."/>
            <person name="Beeson K."/>
            <person name="Sutton G."/>
            <person name="Rogers Y.-H."/>
            <person name="Friedman R."/>
            <person name="Frazier M."/>
            <person name="Venter J.C."/>
        </authorList>
    </citation>
    <scope>NUCLEOTIDE SEQUENCE [LARGE SCALE GENOMIC DNA]</scope>
    <source>
        <strain evidence="19 20">HTCC2181</strain>
    </source>
</reference>
<keyword evidence="13 16" id="KW-0830">Ubiquinone</keyword>
<comment type="subcellular location">
    <subcellularLocation>
        <location evidence="16">Cell membrane</location>
        <topology evidence="16">Single-pass membrane protein</topology>
    </subcellularLocation>
</comment>
<evidence type="ECO:0000256" key="2">
    <source>
        <dbReference type="ARBA" id="ARBA00022475"/>
    </source>
</evidence>
<dbReference type="SMART" id="SM00900">
    <property type="entry name" value="FMN_bind"/>
    <property type="match status" value="1"/>
</dbReference>
<accession>A0P7J1</accession>
<evidence type="ECO:0000256" key="13">
    <source>
        <dbReference type="ARBA" id="ARBA00023075"/>
    </source>
</evidence>
<evidence type="ECO:0000256" key="8">
    <source>
        <dbReference type="ARBA" id="ARBA00022967"/>
    </source>
</evidence>
<dbReference type="EC" id="7.2.1.1" evidence="16 17"/>
<dbReference type="GO" id="GO:0010181">
    <property type="term" value="F:FMN binding"/>
    <property type="evidence" value="ECO:0007669"/>
    <property type="project" value="UniProtKB-UniRule"/>
</dbReference>
<evidence type="ECO:0000256" key="4">
    <source>
        <dbReference type="ARBA" id="ARBA00022553"/>
    </source>
</evidence>
<protein>
    <recommendedName>
        <fullName evidence="16 17">Na(+)-translocating NADH-quinone reductase subunit C</fullName>
        <shortName evidence="16 17">Na(+)-NQR subunit C</shortName>
        <shortName evidence="16 17">Na(+)-translocating NQR subunit C</shortName>
        <ecNumber evidence="16 17">7.2.1.1</ecNumber>
    </recommendedName>
    <alternativeName>
        <fullName evidence="16 17">NQR complex subunit C</fullName>
    </alternativeName>
    <alternativeName>
        <fullName evidence="16 17">NQR-1 subunit C</fullName>
    </alternativeName>
</protein>
<keyword evidence="20" id="KW-1185">Reference proteome</keyword>
<evidence type="ECO:0000256" key="17">
    <source>
        <dbReference type="PIRNR" id="PIRNR009437"/>
    </source>
</evidence>
<evidence type="ECO:0000313" key="19">
    <source>
        <dbReference type="EMBL" id="EAV47501.1"/>
    </source>
</evidence>
<dbReference type="EMBL" id="AAUX01000001">
    <property type="protein sequence ID" value="EAV47501.1"/>
    <property type="molecule type" value="Genomic_DNA"/>
</dbReference>
<evidence type="ECO:0000313" key="20">
    <source>
        <dbReference type="Proteomes" id="UP000054262"/>
    </source>
</evidence>
<evidence type="ECO:0000256" key="3">
    <source>
        <dbReference type="ARBA" id="ARBA00022519"/>
    </source>
</evidence>
<dbReference type="GO" id="GO:0005886">
    <property type="term" value="C:plasma membrane"/>
    <property type="evidence" value="ECO:0007669"/>
    <property type="project" value="UniProtKB-SubCell"/>
</dbReference>
<evidence type="ECO:0000256" key="15">
    <source>
        <dbReference type="ARBA" id="ARBA00023201"/>
    </source>
</evidence>
<dbReference type="InterPro" id="IPR010204">
    <property type="entry name" value="NqrC"/>
</dbReference>
<dbReference type="NCBIfam" id="TIGR01938">
    <property type="entry name" value="nqrC"/>
    <property type="match status" value="1"/>
</dbReference>
<feature type="domain" description="FMN-binding" evidence="18">
    <location>
        <begin position="155"/>
        <end position="251"/>
    </location>
</feature>
<evidence type="ECO:0000256" key="16">
    <source>
        <dbReference type="HAMAP-Rule" id="MF_00427"/>
    </source>
</evidence>
<dbReference type="PANTHER" id="PTHR37838">
    <property type="entry name" value="NA(+)-TRANSLOCATING NADH-QUINONE REDUCTASE SUBUNIT C"/>
    <property type="match status" value="1"/>
</dbReference>
<keyword evidence="7 16" id="KW-0812">Transmembrane</keyword>
<feature type="transmembrane region" description="Helical" evidence="16">
    <location>
        <begin position="21"/>
        <end position="44"/>
    </location>
</feature>
<sequence length="265" mass="29589">MPKEKKDNVFLQFKKMPIDSIPKTIFVAVILCLFCSMIVAFAAVKLKDIQNVNKIRDKQKNILQVAGLYTEGINVEESFASFEPMIVDIDKGIFTKDFNPKNFDDLAAASDPLLSVALEDDPASIGRRSNYATIYLLKNKDGTVDKVILPIYGYGLWSTLYGFVALEEDGNEIFGLQFYQHAETPGLGGEVDNPKWKAQWKGKKLRNKNDDLMIQVSKTPGPSEYHIDAIAGATLTSNGVNNLVRFWIGEAGFKKFLTNYKNGTT</sequence>
<dbReference type="PIRSF" id="PIRSF009437">
    <property type="entry name" value="NQR-1_subunit_C"/>
    <property type="match status" value="1"/>
</dbReference>
<keyword evidence="6 16" id="KW-0288">FMN</keyword>
<keyword evidence="8 16" id="KW-1278">Translocase</keyword>
<comment type="similarity">
    <text evidence="16 17">Belongs to the NqrC family.</text>
</comment>
<comment type="subunit">
    <text evidence="16 17">Composed of six subunits; NqrA, NqrB, NqrC, NqrD, NqrE and NqrF.</text>
</comment>
<keyword evidence="19" id="KW-0560">Oxidoreductase</keyword>
<dbReference type="GO" id="GO:0016655">
    <property type="term" value="F:oxidoreductase activity, acting on NAD(P)H, quinone or similar compound as acceptor"/>
    <property type="evidence" value="ECO:0007669"/>
    <property type="project" value="UniProtKB-UniRule"/>
</dbReference>
<keyword evidence="14 16" id="KW-0472">Membrane</keyword>
<name>A0P7J1_9PROT</name>
<keyword evidence="15 16" id="KW-0739">Sodium transport</keyword>
<dbReference type="GO" id="GO:0006814">
    <property type="term" value="P:sodium ion transport"/>
    <property type="evidence" value="ECO:0007669"/>
    <property type="project" value="UniProtKB-UniRule"/>
</dbReference>
<dbReference type="Proteomes" id="UP000054262">
    <property type="component" value="Unassembled WGS sequence"/>
</dbReference>
<comment type="caution">
    <text evidence="19">The sequence shown here is derived from an EMBL/GenBank/DDBJ whole genome shotgun (WGS) entry which is preliminary data.</text>
</comment>
<dbReference type="Pfam" id="PF04205">
    <property type="entry name" value="FMN_bind"/>
    <property type="match status" value="1"/>
</dbReference>
<evidence type="ECO:0000256" key="1">
    <source>
        <dbReference type="ARBA" id="ARBA00022448"/>
    </source>
</evidence>
<comment type="catalytic activity">
    <reaction evidence="16 17">
        <text>a ubiquinone + n Na(+)(in) + NADH + H(+) = a ubiquinol + n Na(+)(out) + NAD(+)</text>
        <dbReference type="Rhea" id="RHEA:47748"/>
        <dbReference type="Rhea" id="RHEA-COMP:9565"/>
        <dbReference type="Rhea" id="RHEA-COMP:9566"/>
        <dbReference type="ChEBI" id="CHEBI:15378"/>
        <dbReference type="ChEBI" id="CHEBI:16389"/>
        <dbReference type="ChEBI" id="CHEBI:17976"/>
        <dbReference type="ChEBI" id="CHEBI:29101"/>
        <dbReference type="ChEBI" id="CHEBI:57540"/>
        <dbReference type="ChEBI" id="CHEBI:57945"/>
        <dbReference type="EC" id="7.2.1.1"/>
    </reaction>
</comment>
<evidence type="ECO:0000256" key="9">
    <source>
        <dbReference type="ARBA" id="ARBA00022989"/>
    </source>
</evidence>
<dbReference type="HAMAP" id="MF_00427">
    <property type="entry name" value="NqrC"/>
    <property type="match status" value="1"/>
</dbReference>
<keyword evidence="2 16" id="KW-1003">Cell membrane</keyword>
<evidence type="ECO:0000256" key="10">
    <source>
        <dbReference type="ARBA" id="ARBA00023027"/>
    </source>
</evidence>
<comment type="cofactor">
    <cofactor evidence="16 17">
        <name>FMN</name>
        <dbReference type="ChEBI" id="CHEBI:58210"/>
    </cofactor>
</comment>
<organism evidence="19 20">
    <name type="scientific">Methylophilales bacterium HTCC2181</name>
    <dbReference type="NCBI Taxonomy" id="383631"/>
    <lineage>
        <taxon>Bacteria</taxon>
        <taxon>Pseudomonadati</taxon>
        <taxon>Pseudomonadota</taxon>
        <taxon>Betaproteobacteria</taxon>
        <taxon>Nitrosomonadales</taxon>
        <taxon>OM43 clade</taxon>
    </lineage>
</organism>
<keyword evidence="5 16" id="KW-0285">Flavoprotein</keyword>
<feature type="modified residue" description="FMN phosphoryl threonine" evidence="16">
    <location>
        <position position="234"/>
    </location>
</feature>
<evidence type="ECO:0000256" key="12">
    <source>
        <dbReference type="ARBA" id="ARBA00023065"/>
    </source>
</evidence>
<dbReference type="InterPro" id="IPR007329">
    <property type="entry name" value="FMN-bd"/>
</dbReference>